<feature type="compositionally biased region" description="Basic and acidic residues" evidence="5">
    <location>
        <begin position="635"/>
        <end position="667"/>
    </location>
</feature>
<evidence type="ECO:0000259" key="6">
    <source>
        <dbReference type="Pfam" id="PF01926"/>
    </source>
</evidence>
<gene>
    <name evidence="8" type="primary">nst-1</name>
    <name evidence="8" type="ORF">LOC62_02G002559</name>
</gene>
<dbReference type="Proteomes" id="UP000827549">
    <property type="component" value="Chromosome 2"/>
</dbReference>
<feature type="region of interest" description="Disordered" evidence="5">
    <location>
        <begin position="486"/>
        <end position="706"/>
    </location>
</feature>
<feature type="compositionally biased region" description="Acidic residues" evidence="5">
    <location>
        <begin position="307"/>
        <end position="332"/>
    </location>
</feature>
<keyword evidence="4" id="KW-0539">Nucleus</keyword>
<sequence>MPRIRKKTSNRQNTRDRAKINKKVAEHKKKTKRDGKKNQTWKSKKKPDLGVPNSFHLKDQVLAEMSAEKRKAQEEREARRQAARKGHVEEEEDTPGISSVAGSSVLPRAGLSATASVAVSNGDDDVPELLDSDLPTLQAALDAADVLLEVVDARDILGGRSLKVEELVTDAGSKVLLVVNKIDLVPREALQAWIAHLNLPTYLFSSKAELGKEQLLSGLSALLTEKRKGKGKKEETLTVALLGLPNVGKTSVLNTLLGREQFKTAPTVPTAAQAKTPTPTTLHPIEVDVSLPGGQTVRVIDTPGWEFVEEDDEDEDEGDDEEDEDEDEDDEKWDLLEARVAGDLLRRNLGRVDRVKDVFPLVNYILSRSNDQDLMLKYNVPYFEAGNIEAFLTGLARVNQRVKKFGDPDHEGAARIILRDWAHNTFPYYSTAPSGEAMDVEFSRPDMSAVLEQCKTRKELKTAAGIVRFQASEPDSRDVFLDDDYTAIPQPESDEDDEDEDELDFGEEDELDDDEDDEDEEDEGVFIGAEDGEELDLEDGPEPSSGSDVEDEEDESESESEPVPVRAGKRKAAPASPVDTRKKAKTVSFKAKLEAPRTVPSKGEKEVRPILKRKSRGDSEEPEVEQPKGRKARLEKKEEAPVKAKKEEPKKAEKKAAEPKPKAEKAKAAPKAAPKAAAPAPKKEKKAKGKAAANGGAEAYDFSKHF</sequence>
<feature type="domain" description="G" evidence="6">
    <location>
        <begin position="238"/>
        <end position="315"/>
    </location>
</feature>
<dbReference type="PANTHER" id="PTHR11089">
    <property type="entry name" value="GTP-BINDING PROTEIN-RELATED"/>
    <property type="match status" value="1"/>
</dbReference>
<evidence type="ECO:0000256" key="2">
    <source>
        <dbReference type="ARBA" id="ARBA00022741"/>
    </source>
</evidence>
<comment type="subcellular location">
    <subcellularLocation>
        <location evidence="1">Nucleus</location>
    </subcellularLocation>
</comment>
<feature type="domain" description="Guanine nucleotide-binding protein-like 3 N-terminal" evidence="7">
    <location>
        <begin position="14"/>
        <end position="85"/>
    </location>
</feature>
<dbReference type="RefSeq" id="XP_062625051.1">
    <property type="nucleotide sequence ID" value="XM_062769067.1"/>
</dbReference>
<organism evidence="8 9">
    <name type="scientific">Vanrija pseudolonga</name>
    <dbReference type="NCBI Taxonomy" id="143232"/>
    <lineage>
        <taxon>Eukaryota</taxon>
        <taxon>Fungi</taxon>
        <taxon>Dikarya</taxon>
        <taxon>Basidiomycota</taxon>
        <taxon>Agaricomycotina</taxon>
        <taxon>Tremellomycetes</taxon>
        <taxon>Trichosporonales</taxon>
        <taxon>Trichosporonaceae</taxon>
        <taxon>Vanrija</taxon>
    </lineage>
</organism>
<dbReference type="InterPro" id="IPR014813">
    <property type="entry name" value="Gnl3_N_dom"/>
</dbReference>
<evidence type="ECO:0000256" key="5">
    <source>
        <dbReference type="SAM" id="MobiDB-lite"/>
    </source>
</evidence>
<accession>A0AAF1BK06</accession>
<dbReference type="EMBL" id="CP086715">
    <property type="protein sequence ID" value="WOO79019.1"/>
    <property type="molecule type" value="Genomic_DNA"/>
</dbReference>
<dbReference type="GO" id="GO:0005730">
    <property type="term" value="C:nucleolus"/>
    <property type="evidence" value="ECO:0007669"/>
    <property type="project" value="TreeGrafter"/>
</dbReference>
<protein>
    <submittedName>
        <fullName evidence="8">Guanine nucleotide-binding protein-like 3</fullName>
    </submittedName>
</protein>
<dbReference type="Gene3D" id="3.40.50.300">
    <property type="entry name" value="P-loop containing nucleotide triphosphate hydrolases"/>
    <property type="match status" value="1"/>
</dbReference>
<name>A0AAF1BK06_9TREE</name>
<evidence type="ECO:0000259" key="7">
    <source>
        <dbReference type="Pfam" id="PF08701"/>
    </source>
</evidence>
<keyword evidence="3" id="KW-0342">GTP-binding</keyword>
<feature type="compositionally biased region" description="Low complexity" evidence="5">
    <location>
        <begin position="669"/>
        <end position="680"/>
    </location>
</feature>
<dbReference type="SUPFAM" id="SSF52540">
    <property type="entry name" value="P-loop containing nucleoside triphosphate hydrolases"/>
    <property type="match status" value="1"/>
</dbReference>
<dbReference type="Pfam" id="PF08701">
    <property type="entry name" value="GN3L_Grn1"/>
    <property type="match status" value="1"/>
</dbReference>
<dbReference type="GO" id="GO:0005525">
    <property type="term" value="F:GTP binding"/>
    <property type="evidence" value="ECO:0007669"/>
    <property type="project" value="UniProtKB-KW"/>
</dbReference>
<feature type="compositionally biased region" description="Basic residues" evidence="5">
    <location>
        <begin position="20"/>
        <end position="35"/>
    </location>
</feature>
<evidence type="ECO:0000256" key="4">
    <source>
        <dbReference type="ARBA" id="ARBA00023242"/>
    </source>
</evidence>
<dbReference type="InterPro" id="IPR006073">
    <property type="entry name" value="GTP-bd"/>
</dbReference>
<dbReference type="Pfam" id="PF01926">
    <property type="entry name" value="MMR_HSR1"/>
    <property type="match status" value="1"/>
</dbReference>
<feature type="compositionally biased region" description="Acidic residues" evidence="5">
    <location>
        <begin position="492"/>
        <end position="541"/>
    </location>
</feature>
<evidence type="ECO:0000313" key="8">
    <source>
        <dbReference type="EMBL" id="WOO79019.1"/>
    </source>
</evidence>
<proteinExistence type="predicted"/>
<dbReference type="InterPro" id="IPR050755">
    <property type="entry name" value="TRAFAC_YlqF/YawG_RiboMat"/>
</dbReference>
<dbReference type="InterPro" id="IPR027417">
    <property type="entry name" value="P-loop_NTPase"/>
</dbReference>
<evidence type="ECO:0000256" key="1">
    <source>
        <dbReference type="ARBA" id="ARBA00004123"/>
    </source>
</evidence>
<feature type="compositionally biased region" description="Acidic residues" evidence="5">
    <location>
        <begin position="548"/>
        <end position="560"/>
    </location>
</feature>
<keyword evidence="9" id="KW-1185">Reference proteome</keyword>
<feature type="region of interest" description="Disordered" evidence="5">
    <location>
        <begin position="1"/>
        <end position="103"/>
    </location>
</feature>
<feature type="compositionally biased region" description="Low complexity" evidence="5">
    <location>
        <begin position="690"/>
        <end position="699"/>
    </location>
</feature>
<feature type="compositionally biased region" description="Basic and acidic residues" evidence="5">
    <location>
        <begin position="56"/>
        <end position="80"/>
    </location>
</feature>
<evidence type="ECO:0000256" key="3">
    <source>
        <dbReference type="ARBA" id="ARBA00023134"/>
    </source>
</evidence>
<feature type="region of interest" description="Disordered" evidence="5">
    <location>
        <begin position="303"/>
        <end position="333"/>
    </location>
</feature>
<keyword evidence="2" id="KW-0547">Nucleotide-binding</keyword>
<dbReference type="PANTHER" id="PTHR11089:SF30">
    <property type="entry name" value="GUANINE NUCLEOTIDE-BINDING PROTEIN-LIKE 3 HOMOLOG"/>
    <property type="match status" value="1"/>
</dbReference>
<dbReference type="GeneID" id="87805806"/>
<evidence type="ECO:0000313" key="9">
    <source>
        <dbReference type="Proteomes" id="UP000827549"/>
    </source>
</evidence>
<dbReference type="AlphaFoldDB" id="A0AAF1BK06"/>
<reference evidence="8" key="1">
    <citation type="submission" date="2023-10" db="EMBL/GenBank/DDBJ databases">
        <authorList>
            <person name="Noh H."/>
        </authorList>
    </citation>
    <scope>NUCLEOTIDE SEQUENCE</scope>
    <source>
        <strain evidence="8">DUCC4014</strain>
    </source>
</reference>